<protein>
    <submittedName>
        <fullName evidence="2">Uncharacterized protein</fullName>
    </submittedName>
</protein>
<reference evidence="2" key="1">
    <citation type="submission" date="2020-08" db="EMBL/GenBank/DDBJ databases">
        <title>Multicomponent nature underlies the extraordinary mechanical properties of spider dragline silk.</title>
        <authorList>
            <person name="Kono N."/>
            <person name="Nakamura H."/>
            <person name="Mori M."/>
            <person name="Yoshida Y."/>
            <person name="Ohtoshi R."/>
            <person name="Malay A.D."/>
            <person name="Moran D.A.P."/>
            <person name="Tomita M."/>
            <person name="Numata K."/>
            <person name="Arakawa K."/>
        </authorList>
    </citation>
    <scope>NUCLEOTIDE SEQUENCE</scope>
</reference>
<proteinExistence type="predicted"/>
<evidence type="ECO:0000313" key="3">
    <source>
        <dbReference type="Proteomes" id="UP000886998"/>
    </source>
</evidence>
<feature type="region of interest" description="Disordered" evidence="1">
    <location>
        <begin position="40"/>
        <end position="63"/>
    </location>
</feature>
<organism evidence="2 3">
    <name type="scientific">Trichonephila inaurata madagascariensis</name>
    <dbReference type="NCBI Taxonomy" id="2747483"/>
    <lineage>
        <taxon>Eukaryota</taxon>
        <taxon>Metazoa</taxon>
        <taxon>Ecdysozoa</taxon>
        <taxon>Arthropoda</taxon>
        <taxon>Chelicerata</taxon>
        <taxon>Arachnida</taxon>
        <taxon>Araneae</taxon>
        <taxon>Araneomorphae</taxon>
        <taxon>Entelegynae</taxon>
        <taxon>Araneoidea</taxon>
        <taxon>Nephilidae</taxon>
        <taxon>Trichonephila</taxon>
        <taxon>Trichonephila inaurata</taxon>
    </lineage>
</organism>
<dbReference type="Proteomes" id="UP000886998">
    <property type="component" value="Unassembled WGS sequence"/>
</dbReference>
<keyword evidence="3" id="KW-1185">Reference proteome</keyword>
<comment type="caution">
    <text evidence="2">The sequence shown here is derived from an EMBL/GenBank/DDBJ whole genome shotgun (WGS) entry which is preliminary data.</text>
</comment>
<name>A0A8X6MAD4_9ARAC</name>
<gene>
    <name evidence="2" type="ORF">TNIN_483191</name>
</gene>
<accession>A0A8X6MAD4</accession>
<sequence>MTVLDCKKKTAVIQGVFKWKLRDNVTVNTFAYVAMGERSETSRDVNGVSGGDRSMRGQPQTQKKAEALLKGRKRFDSDDELRDAMKDCVSSQPRFSLTKESFGSLINGIILLSVMHTLNKVFVYTCNVVSYLFI</sequence>
<evidence type="ECO:0000313" key="2">
    <source>
        <dbReference type="EMBL" id="GFS34705.1"/>
    </source>
</evidence>
<dbReference type="EMBL" id="BMAV01024620">
    <property type="protein sequence ID" value="GFS34705.1"/>
    <property type="molecule type" value="Genomic_DNA"/>
</dbReference>
<evidence type="ECO:0000256" key="1">
    <source>
        <dbReference type="SAM" id="MobiDB-lite"/>
    </source>
</evidence>
<dbReference type="AlphaFoldDB" id="A0A8X6MAD4"/>